<proteinExistence type="predicted"/>
<dbReference type="GO" id="GO:0008270">
    <property type="term" value="F:zinc ion binding"/>
    <property type="evidence" value="ECO:0007669"/>
    <property type="project" value="UniProtKB-KW"/>
</dbReference>
<evidence type="ECO:0000313" key="7">
    <source>
        <dbReference type="Proteomes" id="UP000000305"/>
    </source>
</evidence>
<dbReference type="PANTHER" id="PTHR46379">
    <property type="entry name" value="ZINC FINGER MYND DOMAIN-CONTAINING"/>
    <property type="match status" value="1"/>
</dbReference>
<dbReference type="InterPro" id="IPR057053">
    <property type="entry name" value="MYND_ZMYND11_ZMYD8"/>
</dbReference>
<dbReference type="PROSITE" id="PS01360">
    <property type="entry name" value="ZF_MYND_1"/>
    <property type="match status" value="1"/>
</dbReference>
<keyword evidence="3" id="KW-0862">Zinc</keyword>
<organism evidence="6 7">
    <name type="scientific">Daphnia pulex</name>
    <name type="common">Water flea</name>
    <dbReference type="NCBI Taxonomy" id="6669"/>
    <lineage>
        <taxon>Eukaryota</taxon>
        <taxon>Metazoa</taxon>
        <taxon>Ecdysozoa</taxon>
        <taxon>Arthropoda</taxon>
        <taxon>Crustacea</taxon>
        <taxon>Branchiopoda</taxon>
        <taxon>Diplostraca</taxon>
        <taxon>Cladocera</taxon>
        <taxon>Anomopoda</taxon>
        <taxon>Daphniidae</taxon>
        <taxon>Daphnia</taxon>
    </lineage>
</organism>
<accession>E9GH83</accession>
<keyword evidence="7" id="KW-1185">Reference proteome</keyword>
<dbReference type="EMBL" id="GL732544">
    <property type="protein sequence ID" value="EFX81229.1"/>
    <property type="molecule type" value="Genomic_DNA"/>
</dbReference>
<dbReference type="Proteomes" id="UP000000305">
    <property type="component" value="Unassembled WGS sequence"/>
</dbReference>
<dbReference type="AlphaFoldDB" id="E9GH83"/>
<dbReference type="PhylomeDB" id="E9GH83"/>
<evidence type="ECO:0000256" key="2">
    <source>
        <dbReference type="ARBA" id="ARBA00022771"/>
    </source>
</evidence>
<evidence type="ECO:0000259" key="5">
    <source>
        <dbReference type="PROSITE" id="PS50865"/>
    </source>
</evidence>
<dbReference type="GO" id="GO:0034243">
    <property type="term" value="P:regulation of transcription elongation by RNA polymerase II"/>
    <property type="evidence" value="ECO:0007669"/>
    <property type="project" value="InterPro"/>
</dbReference>
<name>E9GH83_DAPPU</name>
<feature type="domain" description="MYND-type" evidence="5">
    <location>
        <begin position="10"/>
        <end position="46"/>
    </location>
</feature>
<sequence length="125" mass="14364">MSEIRSKIWCSNCGLLEGLYHCCLGVFYCDVKCEDEHWNTGHAKLCKIKRIGMNVSLEAIKFAVFGKVMDVEENLNAGLSRSVFITYFTRDAVRSALNVSFFGMSVHLEAIKEKWRINAWMSKTW</sequence>
<evidence type="ECO:0000313" key="6">
    <source>
        <dbReference type="EMBL" id="EFX81229.1"/>
    </source>
</evidence>
<dbReference type="SUPFAM" id="SSF144232">
    <property type="entry name" value="HIT/MYND zinc finger-like"/>
    <property type="match status" value="1"/>
</dbReference>
<dbReference type="PANTHER" id="PTHR46379:SF1">
    <property type="entry name" value="ZINC FINGER MYND DOMAIN-CONTAINING PROTEIN 11"/>
    <property type="match status" value="1"/>
</dbReference>
<evidence type="ECO:0000256" key="1">
    <source>
        <dbReference type="ARBA" id="ARBA00022723"/>
    </source>
</evidence>
<dbReference type="OrthoDB" id="5945798at2759"/>
<dbReference type="InterPro" id="IPR002893">
    <property type="entry name" value="Znf_MYND"/>
</dbReference>
<dbReference type="InParanoid" id="E9GH83"/>
<keyword evidence="1" id="KW-0479">Metal-binding</keyword>
<gene>
    <name evidence="6" type="ORF">DAPPUDRAFT_102703</name>
</gene>
<dbReference type="Gene3D" id="6.10.140.2220">
    <property type="match status" value="1"/>
</dbReference>
<evidence type="ECO:0000256" key="4">
    <source>
        <dbReference type="PROSITE-ProRule" id="PRU00134"/>
    </source>
</evidence>
<dbReference type="PROSITE" id="PS50865">
    <property type="entry name" value="ZF_MYND_2"/>
    <property type="match status" value="1"/>
</dbReference>
<protein>
    <recommendedName>
        <fullName evidence="5">MYND-type domain-containing protein</fullName>
    </recommendedName>
</protein>
<evidence type="ECO:0000256" key="3">
    <source>
        <dbReference type="ARBA" id="ARBA00022833"/>
    </source>
</evidence>
<dbReference type="KEGG" id="dpx:DAPPUDRAFT_102703"/>
<dbReference type="HOGENOM" id="CLU_1994879_0_0_1"/>
<dbReference type="Pfam" id="PF24324">
    <property type="entry name" value="MYND_ZMYND11_ZMYD8"/>
    <property type="match status" value="1"/>
</dbReference>
<reference evidence="6 7" key="1">
    <citation type="journal article" date="2011" name="Science">
        <title>The ecoresponsive genome of Daphnia pulex.</title>
        <authorList>
            <person name="Colbourne J.K."/>
            <person name="Pfrender M.E."/>
            <person name="Gilbert D."/>
            <person name="Thomas W.K."/>
            <person name="Tucker A."/>
            <person name="Oakley T.H."/>
            <person name="Tokishita S."/>
            <person name="Aerts A."/>
            <person name="Arnold G.J."/>
            <person name="Basu M.K."/>
            <person name="Bauer D.J."/>
            <person name="Caceres C.E."/>
            <person name="Carmel L."/>
            <person name="Casola C."/>
            <person name="Choi J.H."/>
            <person name="Detter J.C."/>
            <person name="Dong Q."/>
            <person name="Dusheyko S."/>
            <person name="Eads B.D."/>
            <person name="Frohlich T."/>
            <person name="Geiler-Samerotte K.A."/>
            <person name="Gerlach D."/>
            <person name="Hatcher P."/>
            <person name="Jogdeo S."/>
            <person name="Krijgsveld J."/>
            <person name="Kriventseva E.V."/>
            <person name="Kultz D."/>
            <person name="Laforsch C."/>
            <person name="Lindquist E."/>
            <person name="Lopez J."/>
            <person name="Manak J.R."/>
            <person name="Muller J."/>
            <person name="Pangilinan J."/>
            <person name="Patwardhan R.P."/>
            <person name="Pitluck S."/>
            <person name="Pritham E.J."/>
            <person name="Rechtsteiner A."/>
            <person name="Rho M."/>
            <person name="Rogozin I.B."/>
            <person name="Sakarya O."/>
            <person name="Salamov A."/>
            <person name="Schaack S."/>
            <person name="Shapiro H."/>
            <person name="Shiga Y."/>
            <person name="Skalitzky C."/>
            <person name="Smith Z."/>
            <person name="Souvorov A."/>
            <person name="Sung W."/>
            <person name="Tang Z."/>
            <person name="Tsuchiya D."/>
            <person name="Tu H."/>
            <person name="Vos H."/>
            <person name="Wang M."/>
            <person name="Wolf Y.I."/>
            <person name="Yamagata H."/>
            <person name="Yamada T."/>
            <person name="Ye Y."/>
            <person name="Shaw J.R."/>
            <person name="Andrews J."/>
            <person name="Crease T.J."/>
            <person name="Tang H."/>
            <person name="Lucas S.M."/>
            <person name="Robertson H.M."/>
            <person name="Bork P."/>
            <person name="Koonin E.V."/>
            <person name="Zdobnov E.M."/>
            <person name="Grigoriev I.V."/>
            <person name="Lynch M."/>
            <person name="Boore J.L."/>
        </authorList>
    </citation>
    <scope>NUCLEOTIDE SEQUENCE [LARGE SCALE GENOMIC DNA]</scope>
</reference>
<dbReference type="GO" id="GO:0003714">
    <property type="term" value="F:transcription corepressor activity"/>
    <property type="evidence" value="ECO:0007669"/>
    <property type="project" value="InterPro"/>
</dbReference>
<dbReference type="InterPro" id="IPR047269">
    <property type="entry name" value="ZMY11"/>
</dbReference>
<keyword evidence="2 4" id="KW-0863">Zinc-finger</keyword>